<evidence type="ECO:0000259" key="10">
    <source>
        <dbReference type="Pfam" id="PF08511"/>
    </source>
</evidence>
<evidence type="ECO:0000256" key="6">
    <source>
        <dbReference type="ARBA" id="ARBA00023121"/>
    </source>
</evidence>
<evidence type="ECO:0000256" key="8">
    <source>
        <dbReference type="ARBA" id="ARBA00058104"/>
    </source>
</evidence>
<reference evidence="13" key="1">
    <citation type="submission" date="2013-03" db="EMBL/GenBank/DDBJ databases">
        <title>The Genome Sequence of Anopheles minimus MINIMUS1.</title>
        <authorList>
            <consortium name="The Broad Institute Genomics Platform"/>
            <person name="Neafsey D.E."/>
            <person name="Walton C."/>
            <person name="Walker B."/>
            <person name="Young S.K."/>
            <person name="Zeng Q."/>
            <person name="Gargeya S."/>
            <person name="Fitzgerald M."/>
            <person name="Haas B."/>
            <person name="Abouelleil A."/>
            <person name="Allen A.W."/>
            <person name="Alvarado L."/>
            <person name="Arachchi H.M."/>
            <person name="Berlin A.M."/>
            <person name="Chapman S.B."/>
            <person name="Gainer-Dewar J."/>
            <person name="Goldberg J."/>
            <person name="Griggs A."/>
            <person name="Gujja S."/>
            <person name="Hansen M."/>
            <person name="Howarth C."/>
            <person name="Imamovic A."/>
            <person name="Ireland A."/>
            <person name="Larimer J."/>
            <person name="McCowan C."/>
            <person name="Murphy C."/>
            <person name="Pearson M."/>
            <person name="Poon T.W."/>
            <person name="Priest M."/>
            <person name="Roberts A."/>
            <person name="Saif S."/>
            <person name="Shea T."/>
            <person name="Sisk P."/>
            <person name="Sykes S."/>
            <person name="Wortman J."/>
            <person name="Nusbaum C."/>
            <person name="Birren B."/>
        </authorList>
    </citation>
    <scope>NUCLEOTIDE SEQUENCE [LARGE SCALE GENOMIC DNA]</scope>
    <source>
        <strain evidence="13">MINIMUS1</strain>
    </source>
</reference>
<accession>A0A182WMJ5</accession>
<keyword evidence="7" id="KW-0496">Mitochondrion</keyword>
<evidence type="ECO:0000256" key="4">
    <source>
        <dbReference type="ARBA" id="ARBA00022688"/>
    </source>
</evidence>
<comment type="function">
    <text evidence="8">Membrane-associated protein that warps the membrane surface to access and bind aromatic isoprenes with high specificity, including ubiquinone (CoQ) isoprene intermediates and presents them directly to COQ7, therefore facilitating the COQ7-mediated hydroxylase step. Participates in the biosynthesis of coenzyme Q, also named ubiquinone, an essential lipid-soluble electron transporter for aerobic cellular respiration.</text>
</comment>
<evidence type="ECO:0000256" key="3">
    <source>
        <dbReference type="ARBA" id="ARBA00010766"/>
    </source>
</evidence>
<dbReference type="InterPro" id="IPR019516">
    <property type="entry name" value="Glomulin/ALF4"/>
</dbReference>
<dbReference type="InterPro" id="IPR012762">
    <property type="entry name" value="Ubiq_biosynth_COQ9"/>
</dbReference>
<dbReference type="NCBIfam" id="TIGR02396">
    <property type="entry name" value="diverge_rpsU"/>
    <property type="match status" value="1"/>
</dbReference>
<dbReference type="GO" id="GO:0005739">
    <property type="term" value="C:mitochondrion"/>
    <property type="evidence" value="ECO:0007669"/>
    <property type="project" value="UniProtKB-SubCell"/>
</dbReference>
<feature type="domain" description="COQ9 C-terminal" evidence="10">
    <location>
        <begin position="808"/>
        <end position="876"/>
    </location>
</feature>
<keyword evidence="13" id="KW-1185">Reference proteome</keyword>
<dbReference type="InterPro" id="IPR013877">
    <property type="entry name" value="YAP-bd/ALF4/Glomulin"/>
</dbReference>
<evidence type="ECO:0000256" key="5">
    <source>
        <dbReference type="ARBA" id="ARBA00022946"/>
    </source>
</evidence>
<evidence type="ECO:0000313" key="12">
    <source>
        <dbReference type="EnsemblMetazoa" id="AMIN011627-PA"/>
    </source>
</evidence>
<evidence type="ECO:0000259" key="11">
    <source>
        <dbReference type="Pfam" id="PF21392"/>
    </source>
</evidence>
<dbReference type="PANTHER" id="PTHR15430:SF1">
    <property type="entry name" value="GLOMULIN"/>
    <property type="match status" value="1"/>
</dbReference>
<keyword evidence="5" id="KW-0809">Transit peptide</keyword>
<dbReference type="EnsemblMetazoa" id="AMIN011627-RA">
    <property type="protein sequence ID" value="AMIN011627-PA"/>
    <property type="gene ID" value="AMIN011627"/>
</dbReference>
<dbReference type="GO" id="GO:0006744">
    <property type="term" value="P:ubiquinone biosynthetic process"/>
    <property type="evidence" value="ECO:0007669"/>
    <property type="project" value="UniProtKB-UniPathway"/>
</dbReference>
<dbReference type="Gene3D" id="1.10.357.10">
    <property type="entry name" value="Tetracycline Repressor, domain 2"/>
    <property type="match status" value="1"/>
</dbReference>
<evidence type="ECO:0000256" key="2">
    <source>
        <dbReference type="ARBA" id="ARBA00004749"/>
    </source>
</evidence>
<keyword evidence="4" id="KW-0831">Ubiquinone biosynthesis</keyword>
<organism evidence="12 13">
    <name type="scientific">Anopheles minimus</name>
    <dbReference type="NCBI Taxonomy" id="112268"/>
    <lineage>
        <taxon>Eukaryota</taxon>
        <taxon>Metazoa</taxon>
        <taxon>Ecdysozoa</taxon>
        <taxon>Arthropoda</taxon>
        <taxon>Hexapoda</taxon>
        <taxon>Insecta</taxon>
        <taxon>Pterygota</taxon>
        <taxon>Neoptera</taxon>
        <taxon>Endopterygota</taxon>
        <taxon>Diptera</taxon>
        <taxon>Nematocera</taxon>
        <taxon>Culicoidea</taxon>
        <taxon>Culicidae</taxon>
        <taxon>Anophelinae</taxon>
        <taxon>Anopheles</taxon>
    </lineage>
</organism>
<dbReference type="UniPathway" id="UPA00232"/>
<feature type="compositionally biased region" description="Low complexity" evidence="9">
    <location>
        <begin position="661"/>
        <end position="687"/>
    </location>
</feature>
<dbReference type="Proteomes" id="UP000075920">
    <property type="component" value="Unassembled WGS sequence"/>
</dbReference>
<evidence type="ECO:0000256" key="1">
    <source>
        <dbReference type="ARBA" id="ARBA00004173"/>
    </source>
</evidence>
<protein>
    <submittedName>
        <fullName evidence="12">Uncharacterized protein</fullName>
    </submittedName>
</protein>
<dbReference type="Pfam" id="PF21392">
    <property type="entry name" value="COQ9_N"/>
    <property type="match status" value="1"/>
</dbReference>
<dbReference type="VEuPathDB" id="VectorBase:AMIN011627"/>
<dbReference type="AlphaFoldDB" id="A0A182WMJ5"/>
<evidence type="ECO:0000313" key="13">
    <source>
        <dbReference type="Proteomes" id="UP000075920"/>
    </source>
</evidence>
<sequence length="914" mass="103762">MASTPSPAASTMDVLEAVLVKLDEGDYKTAIDVIADPANDTTIKLQSMELVSLVANHLTDANAEHKPELYSATETILNGIAHKCSPPEVLYELMEKVHTATSDDVFTSLLKSMQVSILRLPAKRARCLEWVFQTIFDYLDKIPLPDVLNKDMEEREEDLLECEESIRRLLQLYITLLLFLEPIVKQLAQPSDKVFFETSLTQKNALIHFLLRLMGKLFPVLQLQRIEKPRKTLRHPSKLPAGKSYSIQVAEDLIRSFVLLVKDPLFLLPYGEQRNNLQSKRKKADSDEKSDNESYTLEGLAVLFYLLLSEGLLPDTAPQIYDRRYIFEMGLRYVVILLSGERTVVYYKGIRLAQALVKLVKDSGLSSRDLGEPIHRTFCERYVRALERTGSVRNRAVGISVLTDYIHTFDDEGRYMIISHMLKTFDDDSVRAYAITVYKDLISSDVRDKPAEAPLVRWYSGDVLQDMLTNHICVLRKGVKTDLIDNSYSITSALSALWVLLKTDQCNRSHIWDYFGTLEAQFLVELRKAIDITRAHYKNEMKATEVDNHPIMEQSAELTVSMLNGELPPVLTKEKKVELCQGMLLRLDMLDFQLARVNGAIEQMRRRNVLSNSRTLGKTETVKSVTTIPRRNLGSTGLLRRANETFDDFRAREEKKEQEYAKQQQAAGATGTAGSSSTHTDTFSSTTEEQTDPTVERTKALILDAALAFVQSHGWSKQAIAKGAEAVNYPSVSHGLFPRGGIELVHHFYKQCNLKLIDYLKQETADVEKVPNPSEFARKAIQFRLSLLEPYLKYWPQALGLMALPPNAPHSLANVLTLVDDICYYAGDRSVDFNWYTRRIGLACIYKTAELYMLQDTSAGFEKTWKFLERRMEEASLVHEFLVKSEDATHHLQNAVGSAFTTARNILGLNFDRR</sequence>
<dbReference type="STRING" id="112268.A0A182WMJ5"/>
<dbReference type="GO" id="GO:0055105">
    <property type="term" value="F:ubiquitin-protein transferase inhibitor activity"/>
    <property type="evidence" value="ECO:0007669"/>
    <property type="project" value="TreeGrafter"/>
</dbReference>
<comment type="subcellular location">
    <subcellularLocation>
        <location evidence="1">Mitochondrion</location>
    </subcellularLocation>
</comment>
<dbReference type="FunFam" id="1.10.357.10:FF:000004">
    <property type="entry name" value="Ubiquinone biosynthesis protein COQ9, mitochondrial"/>
    <property type="match status" value="1"/>
</dbReference>
<reference evidence="12" key="2">
    <citation type="submission" date="2020-05" db="UniProtKB">
        <authorList>
            <consortium name="EnsemblMetazoa"/>
        </authorList>
    </citation>
    <scope>IDENTIFICATION</scope>
    <source>
        <strain evidence="12">MINIMUS1</strain>
    </source>
</reference>
<proteinExistence type="inferred from homology"/>
<comment type="similarity">
    <text evidence="3">Belongs to the COQ9 family.</text>
</comment>
<feature type="region of interest" description="Disordered" evidence="9">
    <location>
        <begin position="652"/>
        <end position="694"/>
    </location>
</feature>
<evidence type="ECO:0000256" key="7">
    <source>
        <dbReference type="ARBA" id="ARBA00023128"/>
    </source>
</evidence>
<keyword evidence="6" id="KW-0446">Lipid-binding</keyword>
<evidence type="ECO:0000256" key="9">
    <source>
        <dbReference type="SAM" id="MobiDB-lite"/>
    </source>
</evidence>
<name>A0A182WMJ5_9DIPT</name>
<dbReference type="Pfam" id="PF08568">
    <property type="entry name" value="Kinetochor_Ybp2"/>
    <property type="match status" value="1"/>
</dbReference>
<dbReference type="InterPro" id="IPR048674">
    <property type="entry name" value="COQ9_HTH"/>
</dbReference>
<feature type="domain" description="Ubiquinone biosynthesis protein COQ9 HTH" evidence="11">
    <location>
        <begin position="699"/>
        <end position="725"/>
    </location>
</feature>
<dbReference type="GO" id="GO:0008289">
    <property type="term" value="F:lipid binding"/>
    <property type="evidence" value="ECO:0007669"/>
    <property type="project" value="UniProtKB-KW"/>
</dbReference>
<dbReference type="Pfam" id="PF08511">
    <property type="entry name" value="COQ9"/>
    <property type="match status" value="1"/>
</dbReference>
<dbReference type="PANTHER" id="PTHR15430">
    <property type="entry name" value="GLOMULIN"/>
    <property type="match status" value="1"/>
</dbReference>
<dbReference type="InterPro" id="IPR013718">
    <property type="entry name" value="COQ9_C"/>
</dbReference>
<comment type="pathway">
    <text evidence="2">Cofactor biosynthesis; ubiquinone biosynthesis.</text>
</comment>